<dbReference type="SUPFAM" id="SSF158472">
    <property type="entry name" value="HAMP domain-like"/>
    <property type="match status" value="1"/>
</dbReference>
<dbReference type="InterPro" id="IPR003594">
    <property type="entry name" value="HATPase_dom"/>
</dbReference>
<dbReference type="InterPro" id="IPR001789">
    <property type="entry name" value="Sig_transdc_resp-reg_receiver"/>
</dbReference>
<evidence type="ECO:0000256" key="12">
    <source>
        <dbReference type="ARBA" id="ARBA00023012"/>
    </source>
</evidence>
<keyword evidence="10" id="KW-0067">ATP-binding</keyword>
<dbReference type="EC" id="2.7.13.3" evidence="3"/>
<evidence type="ECO:0000256" key="1">
    <source>
        <dbReference type="ARBA" id="ARBA00000085"/>
    </source>
</evidence>
<dbReference type="SMART" id="SM00388">
    <property type="entry name" value="HisKA"/>
    <property type="match status" value="1"/>
</dbReference>
<evidence type="ECO:0000256" key="10">
    <source>
        <dbReference type="ARBA" id="ARBA00022840"/>
    </source>
</evidence>
<dbReference type="InterPro" id="IPR003661">
    <property type="entry name" value="HisK_dim/P_dom"/>
</dbReference>
<evidence type="ECO:0000256" key="7">
    <source>
        <dbReference type="ARBA" id="ARBA00022692"/>
    </source>
</evidence>
<keyword evidence="12" id="KW-0902">Two-component regulatory system</keyword>
<feature type="modified residue" description="Phosphohistidine" evidence="16">
    <location>
        <position position="1003"/>
    </location>
</feature>
<feature type="modified residue" description="4-aspartylphosphate" evidence="17">
    <location>
        <position position="842"/>
    </location>
</feature>
<dbReference type="CDD" id="cd00082">
    <property type="entry name" value="HisKA"/>
    <property type="match status" value="1"/>
</dbReference>
<evidence type="ECO:0000256" key="2">
    <source>
        <dbReference type="ARBA" id="ARBA00004651"/>
    </source>
</evidence>
<evidence type="ECO:0000256" key="14">
    <source>
        <dbReference type="ARBA" id="ARBA00064003"/>
    </source>
</evidence>
<evidence type="ECO:0000256" key="6">
    <source>
        <dbReference type="ARBA" id="ARBA00022679"/>
    </source>
</evidence>
<feature type="domain" description="HPt" evidence="22">
    <location>
        <begin position="964"/>
        <end position="1057"/>
    </location>
</feature>
<dbReference type="InterPro" id="IPR036890">
    <property type="entry name" value="HATPase_C_sf"/>
</dbReference>
<evidence type="ECO:0000256" key="5">
    <source>
        <dbReference type="ARBA" id="ARBA00022553"/>
    </source>
</evidence>
<dbReference type="RefSeq" id="WP_006977621.1">
    <property type="nucleotide sequence ID" value="NZ_ABVL01000001.1"/>
</dbReference>
<comment type="caution">
    <text evidence="23">The sequence shown here is derived from an EMBL/GenBank/DDBJ whole genome shotgun (WGS) entry which is preliminary data.</text>
</comment>
<dbReference type="Pfam" id="PF00672">
    <property type="entry name" value="HAMP"/>
    <property type="match status" value="1"/>
</dbReference>
<dbReference type="InterPro" id="IPR036097">
    <property type="entry name" value="HisK_dim/P_sf"/>
</dbReference>
<dbReference type="eggNOG" id="COG0642">
    <property type="taxonomic scope" value="Bacteria"/>
</dbReference>
<dbReference type="Gene3D" id="1.10.287.130">
    <property type="match status" value="1"/>
</dbReference>
<dbReference type="Pfam" id="PF02518">
    <property type="entry name" value="HATPase_c"/>
    <property type="match status" value="1"/>
</dbReference>
<keyword evidence="9 23" id="KW-0418">Kinase</keyword>
<dbReference type="eggNOG" id="COG5002">
    <property type="taxonomic scope" value="Bacteria"/>
</dbReference>
<comment type="catalytic activity">
    <reaction evidence="1">
        <text>ATP + protein L-histidine = ADP + protein N-phospho-L-histidine.</text>
        <dbReference type="EC" id="2.7.13.3"/>
    </reaction>
</comment>
<evidence type="ECO:0000259" key="20">
    <source>
        <dbReference type="PROSITE" id="PS50110"/>
    </source>
</evidence>
<dbReference type="Pfam" id="PF00512">
    <property type="entry name" value="HisKA"/>
    <property type="match status" value="1"/>
</dbReference>
<accession>B4CUD1</accession>
<protein>
    <recommendedName>
        <fullName evidence="15">Sensory/regulatory protein RpfC</fullName>
        <ecNumber evidence="3">2.7.13.3</ecNumber>
    </recommendedName>
</protein>
<evidence type="ECO:0000256" key="13">
    <source>
        <dbReference type="ARBA" id="ARBA00023136"/>
    </source>
</evidence>
<keyword evidence="13 18" id="KW-0472">Membrane</keyword>
<dbReference type="SUPFAM" id="SSF47226">
    <property type="entry name" value="Histidine-containing phosphotransfer domain, HPT domain"/>
    <property type="match status" value="1"/>
</dbReference>
<dbReference type="PANTHER" id="PTHR45339">
    <property type="entry name" value="HYBRID SIGNAL TRANSDUCTION HISTIDINE KINASE J"/>
    <property type="match status" value="1"/>
</dbReference>
<dbReference type="InterPro" id="IPR036641">
    <property type="entry name" value="HPT_dom_sf"/>
</dbReference>
<dbReference type="FunFam" id="3.30.565.10:FF:000010">
    <property type="entry name" value="Sensor histidine kinase RcsC"/>
    <property type="match status" value="1"/>
</dbReference>
<dbReference type="InterPro" id="IPR005467">
    <property type="entry name" value="His_kinase_dom"/>
</dbReference>
<dbReference type="SUPFAM" id="SSF52172">
    <property type="entry name" value="CheY-like"/>
    <property type="match status" value="2"/>
</dbReference>
<dbReference type="FunFam" id="1.10.287.130:FF:000002">
    <property type="entry name" value="Two-component osmosensing histidine kinase"/>
    <property type="match status" value="1"/>
</dbReference>
<dbReference type="Gene3D" id="3.40.50.2300">
    <property type="match status" value="2"/>
</dbReference>
<comment type="subunit">
    <text evidence="14">At low DSF concentrations, interacts with RpfF.</text>
</comment>
<proteinExistence type="predicted"/>
<evidence type="ECO:0000256" key="15">
    <source>
        <dbReference type="ARBA" id="ARBA00068150"/>
    </source>
</evidence>
<dbReference type="SUPFAM" id="SSF47384">
    <property type="entry name" value="Homodimeric domain of signal transducing histidine kinase"/>
    <property type="match status" value="1"/>
</dbReference>
<evidence type="ECO:0000313" key="23">
    <source>
        <dbReference type="EMBL" id="EDY22169.1"/>
    </source>
</evidence>
<keyword evidence="7 18" id="KW-0812">Transmembrane</keyword>
<feature type="domain" description="HAMP" evidence="21">
    <location>
        <begin position="317"/>
        <end position="370"/>
    </location>
</feature>
<reference evidence="23 24" key="1">
    <citation type="journal article" date="2011" name="J. Bacteriol.">
        <title>Genome sequence of Chthoniobacter flavus Ellin428, an aerobic heterotrophic soil bacterium.</title>
        <authorList>
            <person name="Kant R."/>
            <person name="van Passel M.W."/>
            <person name="Palva A."/>
            <person name="Lucas S."/>
            <person name="Lapidus A."/>
            <person name="Glavina Del Rio T."/>
            <person name="Dalin E."/>
            <person name="Tice H."/>
            <person name="Bruce D."/>
            <person name="Goodwin L."/>
            <person name="Pitluck S."/>
            <person name="Larimer F.W."/>
            <person name="Land M.L."/>
            <person name="Hauser L."/>
            <person name="Sangwan P."/>
            <person name="de Vos W.M."/>
            <person name="Janssen P.H."/>
            <person name="Smidt H."/>
        </authorList>
    </citation>
    <scope>NUCLEOTIDE SEQUENCE [LARGE SCALE GENOMIC DNA]</scope>
    <source>
        <strain evidence="23 24">Ellin428</strain>
    </source>
</reference>
<dbReference type="CDD" id="cd16922">
    <property type="entry name" value="HATPase_EvgS-ArcB-TorS-like"/>
    <property type="match status" value="1"/>
</dbReference>
<dbReference type="CDD" id="cd06225">
    <property type="entry name" value="HAMP"/>
    <property type="match status" value="1"/>
</dbReference>
<keyword evidence="5 17" id="KW-0597">Phosphoprotein</keyword>
<evidence type="ECO:0000259" key="19">
    <source>
        <dbReference type="PROSITE" id="PS50109"/>
    </source>
</evidence>
<comment type="subcellular location">
    <subcellularLocation>
        <location evidence="2">Cell membrane</location>
        <topology evidence="2">Multi-pass membrane protein</topology>
    </subcellularLocation>
</comment>
<feature type="domain" description="Response regulatory" evidence="20">
    <location>
        <begin position="650"/>
        <end position="771"/>
    </location>
</feature>
<dbReference type="PROSITE" id="PS50109">
    <property type="entry name" value="HIS_KIN"/>
    <property type="match status" value="1"/>
</dbReference>
<evidence type="ECO:0000256" key="18">
    <source>
        <dbReference type="SAM" id="Phobius"/>
    </source>
</evidence>
<dbReference type="GO" id="GO:0000155">
    <property type="term" value="F:phosphorelay sensor kinase activity"/>
    <property type="evidence" value="ECO:0007669"/>
    <property type="project" value="InterPro"/>
</dbReference>
<dbReference type="Gene3D" id="1.20.120.160">
    <property type="entry name" value="HPT domain"/>
    <property type="match status" value="1"/>
</dbReference>
<dbReference type="GO" id="GO:0005886">
    <property type="term" value="C:plasma membrane"/>
    <property type="evidence" value="ECO:0007669"/>
    <property type="project" value="UniProtKB-SubCell"/>
</dbReference>
<gene>
    <name evidence="23" type="ORF">CfE428DRAFT_0294</name>
</gene>
<feature type="transmembrane region" description="Helical" evidence="18">
    <location>
        <begin position="6"/>
        <end position="29"/>
    </location>
</feature>
<dbReference type="SMART" id="SM00387">
    <property type="entry name" value="HATPase_c"/>
    <property type="match status" value="1"/>
</dbReference>
<dbReference type="PRINTS" id="PR00344">
    <property type="entry name" value="BCTRLSENSOR"/>
</dbReference>
<dbReference type="STRING" id="497964.CfE428DRAFT_0294"/>
<name>B4CUD1_9BACT</name>
<evidence type="ECO:0000256" key="3">
    <source>
        <dbReference type="ARBA" id="ARBA00012438"/>
    </source>
</evidence>
<evidence type="ECO:0000256" key="9">
    <source>
        <dbReference type="ARBA" id="ARBA00022777"/>
    </source>
</evidence>
<evidence type="ECO:0000259" key="22">
    <source>
        <dbReference type="PROSITE" id="PS50894"/>
    </source>
</evidence>
<dbReference type="PROSITE" id="PS50110">
    <property type="entry name" value="RESPONSE_REGULATORY"/>
    <property type="match status" value="2"/>
</dbReference>
<sequence precursor="true">MKNLLVWQKLALLGAVFLVPLVVVTYALISSVHSLGVASARHELQGIEYARALLPVLHDVQLLRASDATAAEGDRARHRADLQHDMAQLDAVDARLRANLRLSQKWAALAERCRKILEAPPSAGTQDELARIARSGLGLIQEVADHSELTLDPEPGSYYFMDLGLLKLPEHAELVSQAWSRLTAGAPGQPLDTTTRYDLRRITGVIDYLHTQASEALAKAQTAAPQAAGHLQIPKPVSDSIERALSSNTWRLEPSTLATALTARLDADYQLADKVSFVLVDLLHQRIDRLQRRVILSLVIGVLGLLIVSALGWSLIRDITQPLGELSTTAQAIEEGELDAPVTVRHRRDEIGRLADALRRMIIAQRQSRQKLVENNLEMLAANEKLQAKTAEAEHLAVEATAANRAKRDFLAVMSHEIRTPMNGIIGMTELALNSGVTPIQQEYLEMVRSSAETLLELLNDILDFSKIEAGRLELEHIDFDLRDLLGDTMQALGVRAHAHGLELALQIRPDVPDALTGDPHRLRQVVVNLVGNALKFTERGEVTVLVENDPSGDEKVRLRFVVRDTGIGIPPEAQARIFNAFSQADSSTTRRFGGSGLGLAITSQLVGMMGGQINVESQVGQGSTFTFTAAFDRQPDRPPITLPELEHLRVLAVDDNATNRLILRELFTSWRMEVVIADSAPAALAALDRAGRDGQPIALVVTDMMMPDVDGFGLVERMRASPLLRDTQVIMLTSSNRPEDMARCQQMGIGAHLVKPIKQSRLMDSIVTVMGRSSRRREKPVETDVPRQRPLRILLAEDNAVNQRLAVVNLESWGHTVTVAHNGREAVELFTAQPFDLILMDSQMPRMGGFEATAEIRRREAGSGAHVPIVAMTANVMKGSREECLGAGMDGYVAKPMRRHELIKEIAAVVPGFILGSEPVPAAVEDIDVEAAVPAASNVGETSIEETAPFDSAAFLKNLSGNRALAVKMIHLGLDADAPRLMNDLREGLAIRDIAAIENAAHGIKGLVGEFRARVAYAAAKELEDAARGHESESIPGYAQALMEEFDRLAVALREFLAEEEGGKGRTSNAQHPTPNIQ</sequence>
<dbReference type="EMBL" id="ABVL01000001">
    <property type="protein sequence ID" value="EDY22169.1"/>
    <property type="molecule type" value="Genomic_DNA"/>
</dbReference>
<evidence type="ECO:0000256" key="8">
    <source>
        <dbReference type="ARBA" id="ARBA00022741"/>
    </source>
</evidence>
<dbReference type="FunCoup" id="B4CUD1">
    <property type="interactions" value="286"/>
</dbReference>
<dbReference type="SMART" id="SM00448">
    <property type="entry name" value="REC"/>
    <property type="match status" value="2"/>
</dbReference>
<dbReference type="GO" id="GO:0005524">
    <property type="term" value="F:ATP binding"/>
    <property type="evidence" value="ECO:0007669"/>
    <property type="project" value="UniProtKB-KW"/>
</dbReference>
<dbReference type="PROSITE" id="PS50885">
    <property type="entry name" value="HAMP"/>
    <property type="match status" value="1"/>
</dbReference>
<keyword evidence="4" id="KW-1003">Cell membrane</keyword>
<feature type="domain" description="Response regulatory" evidence="20">
    <location>
        <begin position="793"/>
        <end position="911"/>
    </location>
</feature>
<feature type="transmembrane region" description="Helical" evidence="18">
    <location>
        <begin position="294"/>
        <end position="316"/>
    </location>
</feature>
<dbReference type="SUPFAM" id="SSF55874">
    <property type="entry name" value="ATPase domain of HSP90 chaperone/DNA topoisomerase II/histidine kinase"/>
    <property type="match status" value="1"/>
</dbReference>
<evidence type="ECO:0000256" key="16">
    <source>
        <dbReference type="PROSITE-ProRule" id="PRU00110"/>
    </source>
</evidence>
<evidence type="ECO:0000313" key="24">
    <source>
        <dbReference type="Proteomes" id="UP000005824"/>
    </source>
</evidence>
<keyword evidence="6 23" id="KW-0808">Transferase</keyword>
<dbReference type="Proteomes" id="UP000005824">
    <property type="component" value="Unassembled WGS sequence"/>
</dbReference>
<dbReference type="InterPro" id="IPR003660">
    <property type="entry name" value="HAMP_dom"/>
</dbReference>
<dbReference type="InterPro" id="IPR011006">
    <property type="entry name" value="CheY-like_superfamily"/>
</dbReference>
<dbReference type="Gene3D" id="6.10.340.10">
    <property type="match status" value="1"/>
</dbReference>
<evidence type="ECO:0000259" key="21">
    <source>
        <dbReference type="PROSITE" id="PS50885"/>
    </source>
</evidence>
<dbReference type="Pfam" id="PF00072">
    <property type="entry name" value="Response_reg"/>
    <property type="match status" value="2"/>
</dbReference>
<organism evidence="23 24">
    <name type="scientific">Chthoniobacter flavus Ellin428</name>
    <dbReference type="NCBI Taxonomy" id="497964"/>
    <lineage>
        <taxon>Bacteria</taxon>
        <taxon>Pseudomonadati</taxon>
        <taxon>Verrucomicrobiota</taxon>
        <taxon>Spartobacteria</taxon>
        <taxon>Chthoniobacterales</taxon>
        <taxon>Chthoniobacteraceae</taxon>
        <taxon>Chthoniobacter</taxon>
    </lineage>
</organism>
<dbReference type="Gene3D" id="3.30.565.10">
    <property type="entry name" value="Histidine kinase-like ATPase, C-terminal domain"/>
    <property type="match status" value="1"/>
</dbReference>
<dbReference type="AlphaFoldDB" id="B4CUD1"/>
<evidence type="ECO:0000256" key="11">
    <source>
        <dbReference type="ARBA" id="ARBA00022989"/>
    </source>
</evidence>
<evidence type="ECO:0000256" key="4">
    <source>
        <dbReference type="ARBA" id="ARBA00022475"/>
    </source>
</evidence>
<keyword evidence="8" id="KW-0547">Nucleotide-binding</keyword>
<dbReference type="CDD" id="cd17546">
    <property type="entry name" value="REC_hyHK_CKI1_RcsC-like"/>
    <property type="match status" value="2"/>
</dbReference>
<dbReference type="SMART" id="SM00304">
    <property type="entry name" value="HAMP"/>
    <property type="match status" value="1"/>
</dbReference>
<dbReference type="InterPro" id="IPR008207">
    <property type="entry name" value="Sig_transdc_His_kin_Hpt_dom"/>
</dbReference>
<dbReference type="InterPro" id="IPR004358">
    <property type="entry name" value="Sig_transdc_His_kin-like_C"/>
</dbReference>
<keyword evidence="24" id="KW-1185">Reference proteome</keyword>
<evidence type="ECO:0000256" key="17">
    <source>
        <dbReference type="PROSITE-ProRule" id="PRU00169"/>
    </source>
</evidence>
<keyword evidence="11 18" id="KW-1133">Transmembrane helix</keyword>
<feature type="modified residue" description="4-aspartylphosphate" evidence="17">
    <location>
        <position position="704"/>
    </location>
</feature>
<dbReference type="PANTHER" id="PTHR45339:SF1">
    <property type="entry name" value="HYBRID SIGNAL TRANSDUCTION HISTIDINE KINASE J"/>
    <property type="match status" value="1"/>
</dbReference>
<feature type="domain" description="Histidine kinase" evidence="19">
    <location>
        <begin position="413"/>
        <end position="634"/>
    </location>
</feature>
<dbReference type="InParanoid" id="B4CUD1"/>
<dbReference type="PROSITE" id="PS50894">
    <property type="entry name" value="HPT"/>
    <property type="match status" value="1"/>
</dbReference>